<name>A0A974C6L8_XENLA</name>
<protein>
    <recommendedName>
        <fullName evidence="11">Ig-like domain-containing protein</fullName>
    </recommendedName>
</protein>
<evidence type="ECO:0000313" key="9">
    <source>
        <dbReference type="EMBL" id="OCT66870.1"/>
    </source>
</evidence>
<keyword evidence="1" id="KW-0433">Leucine-rich repeat</keyword>
<dbReference type="OMA" id="VYHEART"/>
<evidence type="ECO:0000256" key="1">
    <source>
        <dbReference type="ARBA" id="ARBA00022614"/>
    </source>
</evidence>
<accession>A0A974C6L8</accession>
<dbReference type="InterPro" id="IPR003591">
    <property type="entry name" value="Leu-rich_rpt_typical-subtyp"/>
</dbReference>
<evidence type="ECO:0000313" key="10">
    <source>
        <dbReference type="Proteomes" id="UP000694892"/>
    </source>
</evidence>
<dbReference type="InterPro" id="IPR003961">
    <property type="entry name" value="FN3_dom"/>
</dbReference>
<keyword evidence="2" id="KW-0732">Signal</keyword>
<dbReference type="SUPFAM" id="SSF52058">
    <property type="entry name" value="L domain-like"/>
    <property type="match status" value="1"/>
</dbReference>
<dbReference type="PANTHER" id="PTHR24373">
    <property type="entry name" value="SLIT RELATED LEUCINE-RICH REPEAT NEURONAL PROTEIN"/>
    <property type="match status" value="1"/>
</dbReference>
<dbReference type="InterPro" id="IPR050328">
    <property type="entry name" value="Dev_Immune_Receptor"/>
</dbReference>
<dbReference type="SMART" id="SM00408">
    <property type="entry name" value="IGc2"/>
    <property type="match status" value="1"/>
</dbReference>
<keyword evidence="3" id="KW-0677">Repeat</keyword>
<keyword evidence="6" id="KW-0812">Transmembrane</keyword>
<evidence type="ECO:0000256" key="3">
    <source>
        <dbReference type="ARBA" id="ARBA00022737"/>
    </source>
</evidence>
<dbReference type="InterPro" id="IPR001611">
    <property type="entry name" value="Leu-rich_rpt"/>
</dbReference>
<dbReference type="PROSITE" id="PS50853">
    <property type="entry name" value="FN3"/>
    <property type="match status" value="1"/>
</dbReference>
<dbReference type="PROSITE" id="PS51450">
    <property type="entry name" value="LRR"/>
    <property type="match status" value="1"/>
</dbReference>
<dbReference type="SUPFAM" id="SSF48726">
    <property type="entry name" value="Immunoglobulin"/>
    <property type="match status" value="1"/>
</dbReference>
<dbReference type="SMART" id="SM00409">
    <property type="entry name" value="IG"/>
    <property type="match status" value="1"/>
</dbReference>
<dbReference type="Gene3D" id="2.60.40.10">
    <property type="entry name" value="Immunoglobulins"/>
    <property type="match status" value="1"/>
</dbReference>
<dbReference type="AlphaFoldDB" id="A0A974C6L8"/>
<keyword evidence="6" id="KW-1133">Transmembrane helix</keyword>
<dbReference type="SMART" id="SM00369">
    <property type="entry name" value="LRR_TYP"/>
    <property type="match status" value="10"/>
</dbReference>
<keyword evidence="5" id="KW-0393">Immunoglobulin domain</keyword>
<evidence type="ECO:0000259" key="8">
    <source>
        <dbReference type="PROSITE" id="PS50853"/>
    </source>
</evidence>
<sequence length="853" mass="95594">MPLGELIHIDCEVTACCQFLYELRYRLLLIGLCDVSAAASLSCPLPSAIGQAAAPPALPLAAPEPIRLASPFICHGHKTAEHKETRGTGRTHRRQSKGLWENPFCTICPLSCPTMLHTKQTGSWRIKQHPLWMETYLFLIVLYSVFFCSLGGCPPQCVCETRPWFTPQSVYHEAKTVDCNDLLLTHIPENLSSDIQVLLLQSNKISHLAWELQELSNLTELDLSQNHFQSIDDLGVSNLSQLITLYLEENQLRELPDYSLKDLGSLEELYINHNQISYIGPRAFSGLGRLLRLHLNANRLQIIDPRWFEDLPNLEILMVGENPVTALQNLNFQPLGKLHSLVLAGMELEHIPENAFQGLDYLESLSFFDNQLTEVPKEALKNLKLLKFLDLNKNPISAIRTGDFNGMEHLEELSLNSMEELERVEAGAFQDLPELIKLEMCNNPRLSYLDPEAFSSNLGALKTLLLNNNRLAMVPLKIFQTLPGLLEISLYSNPLRCDCQNCWKGLSKLRLIEAQATLCVNPPLVSGHLFQEIQGQAWLNRCPPLIDTHLIPSQLQIARHQPVKLSCQASGHPKPEIYWITPHGERVIGTNGRVRINAGGSLEIMDAVEEDSGSYTCQMWNSDGTDSKSVFVSINRTQEPEAMSLLMVTKMVHSNFAVVEWKMLSRSGVSPNVLVPFQWSSATMRIHNPYISYTAKVPLEIQEYNLTHLQPSTKYEICLTVSSVSQPSQQSCLNITTRDASFSMSVVGRPFSIALSAALGSLVAAICMAAVIIYAGCYCRHNSCGHSLKKYMQNAPFIPLNEFYPPLISLWEGDLDKEKESTLEQPVLAPPQEDKTFPSVAQIDTSKTFIWQP</sequence>
<dbReference type="PANTHER" id="PTHR24373:SF275">
    <property type="entry name" value="TIR DOMAIN-CONTAINING PROTEIN"/>
    <property type="match status" value="1"/>
</dbReference>
<evidence type="ECO:0008006" key="11">
    <source>
        <dbReference type="Google" id="ProtNLM"/>
    </source>
</evidence>
<dbReference type="InterPro" id="IPR003598">
    <property type="entry name" value="Ig_sub2"/>
</dbReference>
<dbReference type="InterPro" id="IPR032675">
    <property type="entry name" value="LRR_dom_sf"/>
</dbReference>
<dbReference type="InterPro" id="IPR013098">
    <property type="entry name" value="Ig_I-set"/>
</dbReference>
<dbReference type="PROSITE" id="PS50835">
    <property type="entry name" value="IG_LIKE"/>
    <property type="match status" value="1"/>
</dbReference>
<dbReference type="SMART" id="SM00365">
    <property type="entry name" value="LRR_SD22"/>
    <property type="match status" value="4"/>
</dbReference>
<feature type="transmembrane region" description="Helical" evidence="6">
    <location>
        <begin position="753"/>
        <end position="779"/>
    </location>
</feature>
<evidence type="ECO:0000259" key="7">
    <source>
        <dbReference type="PROSITE" id="PS50835"/>
    </source>
</evidence>
<keyword evidence="4" id="KW-1015">Disulfide bond</keyword>
<keyword evidence="6" id="KW-0472">Membrane</keyword>
<dbReference type="FunFam" id="3.80.10.10:FF:002074">
    <property type="entry name" value="Uncharacterized protein"/>
    <property type="match status" value="1"/>
</dbReference>
<feature type="domain" description="Fibronectin type-III" evidence="8">
    <location>
        <begin position="639"/>
        <end position="740"/>
    </location>
</feature>
<dbReference type="Gene3D" id="3.80.10.10">
    <property type="entry name" value="Ribonuclease Inhibitor"/>
    <property type="match status" value="3"/>
</dbReference>
<organism evidence="9 10">
    <name type="scientific">Xenopus laevis</name>
    <name type="common">African clawed frog</name>
    <dbReference type="NCBI Taxonomy" id="8355"/>
    <lineage>
        <taxon>Eukaryota</taxon>
        <taxon>Metazoa</taxon>
        <taxon>Chordata</taxon>
        <taxon>Craniata</taxon>
        <taxon>Vertebrata</taxon>
        <taxon>Euteleostomi</taxon>
        <taxon>Amphibia</taxon>
        <taxon>Batrachia</taxon>
        <taxon>Anura</taxon>
        <taxon>Pipoidea</taxon>
        <taxon>Pipidae</taxon>
        <taxon>Xenopodinae</taxon>
        <taxon>Xenopus</taxon>
        <taxon>Xenopus</taxon>
    </lineage>
</organism>
<gene>
    <name evidence="9" type="ORF">XELAEV_18038151mg</name>
</gene>
<evidence type="ECO:0000256" key="2">
    <source>
        <dbReference type="ARBA" id="ARBA00022729"/>
    </source>
</evidence>
<dbReference type="Proteomes" id="UP000694892">
    <property type="component" value="Chromosome 8L"/>
</dbReference>
<proteinExistence type="predicted"/>
<dbReference type="Pfam" id="PF13855">
    <property type="entry name" value="LRR_8"/>
    <property type="match status" value="4"/>
</dbReference>
<dbReference type="InterPro" id="IPR013783">
    <property type="entry name" value="Ig-like_fold"/>
</dbReference>
<evidence type="ECO:0000256" key="6">
    <source>
        <dbReference type="SAM" id="Phobius"/>
    </source>
</evidence>
<reference evidence="10" key="1">
    <citation type="journal article" date="2016" name="Nature">
        <title>Genome evolution in the allotetraploid frog Xenopus laevis.</title>
        <authorList>
            <person name="Session A.M."/>
            <person name="Uno Y."/>
            <person name="Kwon T."/>
            <person name="Chapman J.A."/>
            <person name="Toyoda A."/>
            <person name="Takahashi S."/>
            <person name="Fukui A."/>
            <person name="Hikosaka A."/>
            <person name="Suzuki A."/>
            <person name="Kondo M."/>
            <person name="van Heeringen S.J."/>
            <person name="Quigley I."/>
            <person name="Heinz S."/>
            <person name="Ogino H."/>
            <person name="Ochi H."/>
            <person name="Hellsten U."/>
            <person name="Lyons J.B."/>
            <person name="Simakov O."/>
            <person name="Putnam N."/>
            <person name="Stites J."/>
            <person name="Kuroki Y."/>
            <person name="Tanaka T."/>
            <person name="Michiue T."/>
            <person name="Watanabe M."/>
            <person name="Bogdanovic O."/>
            <person name="Lister R."/>
            <person name="Georgiou G."/>
            <person name="Paranjpe S.S."/>
            <person name="van Kruijsbergen I."/>
            <person name="Shu S."/>
            <person name="Carlson J."/>
            <person name="Kinoshita T."/>
            <person name="Ohta Y."/>
            <person name="Mawaribuchi S."/>
            <person name="Jenkins J."/>
            <person name="Grimwood J."/>
            <person name="Schmutz J."/>
            <person name="Mitros T."/>
            <person name="Mozaffari S.V."/>
            <person name="Suzuki Y."/>
            <person name="Haramoto Y."/>
            <person name="Yamamoto T.S."/>
            <person name="Takagi C."/>
            <person name="Heald R."/>
            <person name="Miller K."/>
            <person name="Haudenschild C."/>
            <person name="Kitzman J."/>
            <person name="Nakayama T."/>
            <person name="Izutsu Y."/>
            <person name="Robert J."/>
            <person name="Fortriede J."/>
            <person name="Burns K."/>
            <person name="Lotay V."/>
            <person name="Karimi K."/>
            <person name="Yasuoka Y."/>
            <person name="Dichmann D.S."/>
            <person name="Flajnik M.F."/>
            <person name="Houston D.W."/>
            <person name="Shendure J."/>
            <person name="DuPasquier L."/>
            <person name="Vize P.D."/>
            <person name="Zorn A.M."/>
            <person name="Ito M."/>
            <person name="Marcotte E.M."/>
            <person name="Wallingford J.B."/>
            <person name="Ito Y."/>
            <person name="Asashima M."/>
            <person name="Ueno N."/>
            <person name="Matsuda Y."/>
            <person name="Veenstra G.J."/>
            <person name="Fujiyama A."/>
            <person name="Harland R.M."/>
            <person name="Taira M."/>
            <person name="Rokhsar D.S."/>
        </authorList>
    </citation>
    <scope>NUCLEOTIDE SEQUENCE [LARGE SCALE GENOMIC DNA]</scope>
    <source>
        <strain evidence="10">J</strain>
    </source>
</reference>
<dbReference type="Pfam" id="PF07679">
    <property type="entry name" value="I-set"/>
    <property type="match status" value="1"/>
</dbReference>
<evidence type="ECO:0000256" key="5">
    <source>
        <dbReference type="ARBA" id="ARBA00023319"/>
    </source>
</evidence>
<dbReference type="InterPro" id="IPR036179">
    <property type="entry name" value="Ig-like_dom_sf"/>
</dbReference>
<dbReference type="EMBL" id="CM004480">
    <property type="protein sequence ID" value="OCT66870.1"/>
    <property type="molecule type" value="Genomic_DNA"/>
</dbReference>
<dbReference type="FunFam" id="3.80.10.10:FF:000056">
    <property type="entry name" value="Leucine-rich repeat neuronal protein 1"/>
    <property type="match status" value="1"/>
</dbReference>
<dbReference type="InterPro" id="IPR007110">
    <property type="entry name" value="Ig-like_dom"/>
</dbReference>
<feature type="domain" description="Ig-like" evidence="7">
    <location>
        <begin position="543"/>
        <end position="633"/>
    </location>
</feature>
<dbReference type="InterPro" id="IPR003599">
    <property type="entry name" value="Ig_sub"/>
</dbReference>
<evidence type="ECO:0000256" key="4">
    <source>
        <dbReference type="ARBA" id="ARBA00023157"/>
    </source>
</evidence>